<dbReference type="GO" id="GO:0005886">
    <property type="term" value="C:plasma membrane"/>
    <property type="evidence" value="ECO:0007669"/>
    <property type="project" value="UniProtKB-SubCell"/>
</dbReference>
<comment type="caution">
    <text evidence="8">The sequence shown here is derived from an EMBL/GenBank/DDBJ whole genome shotgun (WGS) entry which is preliminary data.</text>
</comment>
<dbReference type="EMBL" id="LIBJ01000442">
    <property type="protein sequence ID" value="KRO45704.1"/>
    <property type="molecule type" value="Genomic_DNA"/>
</dbReference>
<dbReference type="Pfam" id="PF10502">
    <property type="entry name" value="Peptidase_S26"/>
    <property type="match status" value="1"/>
</dbReference>
<organism evidence="8 9">
    <name type="scientific">Acidimicrobiia bacterium BACL6 MAG-120924-bin43</name>
    <dbReference type="NCBI Taxonomy" id="1655583"/>
    <lineage>
        <taxon>Bacteria</taxon>
        <taxon>Bacillati</taxon>
        <taxon>Actinomycetota</taxon>
        <taxon>Acidimicrobiia</taxon>
        <taxon>acIV cluster</taxon>
    </lineage>
</organism>
<dbReference type="EC" id="3.4.21.89" evidence="4 6"/>
<dbReference type="PANTHER" id="PTHR43390">
    <property type="entry name" value="SIGNAL PEPTIDASE I"/>
    <property type="match status" value="1"/>
</dbReference>
<dbReference type="InterPro" id="IPR000223">
    <property type="entry name" value="Pept_S26A_signal_pept_1"/>
</dbReference>
<evidence type="ECO:0000256" key="2">
    <source>
        <dbReference type="ARBA" id="ARBA00004401"/>
    </source>
</evidence>
<evidence type="ECO:0000313" key="8">
    <source>
        <dbReference type="EMBL" id="KRO45704.1"/>
    </source>
</evidence>
<protein>
    <recommendedName>
        <fullName evidence="4 6">Signal peptidase I</fullName>
        <ecNumber evidence="4 6">3.4.21.89</ecNumber>
    </recommendedName>
</protein>
<evidence type="ECO:0000313" key="9">
    <source>
        <dbReference type="Proteomes" id="UP000051017"/>
    </source>
</evidence>
<dbReference type="Gene3D" id="2.10.109.10">
    <property type="entry name" value="Umud Fragment, subunit A"/>
    <property type="match status" value="1"/>
</dbReference>
<evidence type="ECO:0000256" key="1">
    <source>
        <dbReference type="ARBA" id="ARBA00000677"/>
    </source>
</evidence>
<keyword evidence="5 6" id="KW-0378">Hydrolase</keyword>
<evidence type="ECO:0000256" key="4">
    <source>
        <dbReference type="ARBA" id="ARBA00013208"/>
    </source>
</evidence>
<dbReference type="PROSITE" id="PS00760">
    <property type="entry name" value="SPASE_I_2"/>
    <property type="match status" value="1"/>
</dbReference>
<dbReference type="PROSITE" id="PS00761">
    <property type="entry name" value="SPASE_I_3"/>
    <property type="match status" value="1"/>
</dbReference>
<reference evidence="8 9" key="1">
    <citation type="submission" date="2015-10" db="EMBL/GenBank/DDBJ databases">
        <title>Metagenome-Assembled Genomes uncover a global brackish microbiome.</title>
        <authorList>
            <person name="Hugerth L.W."/>
            <person name="Larsson J."/>
            <person name="Alneberg J."/>
            <person name="Lindh M.V."/>
            <person name="Legrand C."/>
            <person name="Pinhassi J."/>
            <person name="Andersson A.F."/>
        </authorList>
    </citation>
    <scope>NUCLEOTIDE SEQUENCE [LARGE SCALE GENOMIC DNA]</scope>
    <source>
        <strain evidence="8">BACL6 MAG-120924-bin43</strain>
    </source>
</reference>
<dbReference type="AlphaFoldDB" id="A0A0R2Q609"/>
<dbReference type="NCBIfam" id="TIGR02227">
    <property type="entry name" value="sigpep_I_bact"/>
    <property type="match status" value="1"/>
</dbReference>
<dbReference type="GO" id="GO:0004252">
    <property type="term" value="F:serine-type endopeptidase activity"/>
    <property type="evidence" value="ECO:0007669"/>
    <property type="project" value="InterPro"/>
</dbReference>
<dbReference type="Proteomes" id="UP000051017">
    <property type="component" value="Unassembled WGS sequence"/>
</dbReference>
<name>A0A0R2Q609_9ACTN</name>
<dbReference type="InterPro" id="IPR019758">
    <property type="entry name" value="Pept_S26A_signal_pept_1_CS"/>
</dbReference>
<dbReference type="InterPro" id="IPR019757">
    <property type="entry name" value="Pept_S26A_signal_pept_1_Lys-AS"/>
</dbReference>
<dbReference type="InterPro" id="IPR036286">
    <property type="entry name" value="LexA/Signal_pep-like_sf"/>
</dbReference>
<dbReference type="GO" id="GO:0006465">
    <property type="term" value="P:signal peptide processing"/>
    <property type="evidence" value="ECO:0007669"/>
    <property type="project" value="InterPro"/>
</dbReference>
<comment type="similarity">
    <text evidence="3 6">Belongs to the peptidase S26 family.</text>
</comment>
<dbReference type="PANTHER" id="PTHR43390:SF1">
    <property type="entry name" value="CHLOROPLAST PROCESSING PEPTIDASE"/>
    <property type="match status" value="1"/>
</dbReference>
<dbReference type="SUPFAM" id="SSF51306">
    <property type="entry name" value="LexA/Signal peptidase"/>
    <property type="match status" value="1"/>
</dbReference>
<dbReference type="GO" id="GO:0009003">
    <property type="term" value="F:signal peptidase activity"/>
    <property type="evidence" value="ECO:0007669"/>
    <property type="project" value="UniProtKB-EC"/>
</dbReference>
<comment type="catalytic activity">
    <reaction evidence="1 6">
        <text>Cleavage of hydrophobic, N-terminal signal or leader sequences from secreted and periplasmic proteins.</text>
        <dbReference type="EC" id="3.4.21.89"/>
    </reaction>
</comment>
<dbReference type="CDD" id="cd06530">
    <property type="entry name" value="S26_SPase_I"/>
    <property type="match status" value="1"/>
</dbReference>
<proteinExistence type="inferred from homology"/>
<gene>
    <name evidence="8" type="ORF">ABR75_03475</name>
</gene>
<evidence type="ECO:0000256" key="3">
    <source>
        <dbReference type="ARBA" id="ARBA00009370"/>
    </source>
</evidence>
<comment type="subcellular location">
    <subcellularLocation>
        <location evidence="2">Cell membrane</location>
        <topology evidence="2">Single-pass type II membrane protein</topology>
    </subcellularLocation>
    <subcellularLocation>
        <location evidence="6">Membrane</location>
        <topology evidence="6">Single-pass type II membrane protein</topology>
    </subcellularLocation>
</comment>
<feature type="non-terminal residue" evidence="8">
    <location>
        <position position="1"/>
    </location>
</feature>
<evidence type="ECO:0000259" key="7">
    <source>
        <dbReference type="Pfam" id="PF10502"/>
    </source>
</evidence>
<feature type="domain" description="Peptidase S26" evidence="7">
    <location>
        <begin position="2"/>
        <end position="137"/>
    </location>
</feature>
<evidence type="ECO:0000256" key="6">
    <source>
        <dbReference type="RuleBase" id="RU362042"/>
    </source>
</evidence>
<evidence type="ECO:0000256" key="5">
    <source>
        <dbReference type="ARBA" id="ARBA00022801"/>
    </source>
</evidence>
<sequence length="145" mass="16457">ATMFQDNRVLVNKLSYRLHDIHRGDVVVFDRVTVDGQVVQHDDLIKRVIALGGETISIKDCNVFIDGKLLKESYLNDYDIAQTILEDRCRVPSMDATIVPENQLFVMGDNRPQSFDSRMFGPIAQNIVVGRAFVIIWPFSAAKFL</sequence>
<keyword evidence="6" id="KW-0645">Protease</keyword>
<accession>A0A0R2Q609</accession>
<dbReference type="PRINTS" id="PR00727">
    <property type="entry name" value="LEADERPTASE"/>
</dbReference>
<dbReference type="InterPro" id="IPR019533">
    <property type="entry name" value="Peptidase_S26"/>
</dbReference>